<organism evidence="1 2">
    <name type="scientific">Roseospira navarrensis</name>
    <dbReference type="NCBI Taxonomy" id="140058"/>
    <lineage>
        <taxon>Bacteria</taxon>
        <taxon>Pseudomonadati</taxon>
        <taxon>Pseudomonadota</taxon>
        <taxon>Alphaproteobacteria</taxon>
        <taxon>Rhodospirillales</taxon>
        <taxon>Rhodospirillaceae</taxon>
        <taxon>Roseospira</taxon>
    </lineage>
</organism>
<dbReference type="RefSeq" id="WP_153346321.1">
    <property type="nucleotide sequence ID" value="NZ_WIVE01000074.1"/>
</dbReference>
<dbReference type="InterPro" id="IPR001646">
    <property type="entry name" value="5peptide_repeat"/>
</dbReference>
<comment type="caution">
    <text evidence="1">The sequence shown here is derived from an EMBL/GenBank/DDBJ whole genome shotgun (WGS) entry which is preliminary data.</text>
</comment>
<dbReference type="Proteomes" id="UP000434582">
    <property type="component" value="Unassembled WGS sequence"/>
</dbReference>
<gene>
    <name evidence="1" type="ORF">GHC57_16675</name>
</gene>
<protein>
    <recommendedName>
        <fullName evidence="3">Pentapeptide repeat-containing protein</fullName>
    </recommendedName>
</protein>
<sequence length="160" mass="17469">MTREAAAMLRDTPMPDLSRARLPRIAASGKTLAHWTLEHADLRYADLRGADLRGANLRRANLMGADLSGADLSGADASFADLTEVNWTGAILKGTILRGADLRIVSEKRKLDDVRDGLAYVSNATESSGILQEQQVLSATYDHETILPEHLKHLTKTHVL</sequence>
<dbReference type="PANTHER" id="PTHR14136:SF17">
    <property type="entry name" value="BTB_POZ DOMAIN-CONTAINING PROTEIN KCTD9"/>
    <property type="match status" value="1"/>
</dbReference>
<dbReference type="Gene3D" id="2.160.20.80">
    <property type="entry name" value="E3 ubiquitin-protein ligase SopA"/>
    <property type="match status" value="1"/>
</dbReference>
<name>A0A7X2D4S1_9PROT</name>
<dbReference type="OrthoDB" id="7908941at2"/>
<evidence type="ECO:0000313" key="1">
    <source>
        <dbReference type="EMBL" id="MQX38151.1"/>
    </source>
</evidence>
<accession>A0A7X2D4S1</accession>
<dbReference type="Pfam" id="PF00805">
    <property type="entry name" value="Pentapeptide"/>
    <property type="match status" value="2"/>
</dbReference>
<keyword evidence="2" id="KW-1185">Reference proteome</keyword>
<reference evidence="1 2" key="1">
    <citation type="submission" date="2019-10" db="EMBL/GenBank/DDBJ databases">
        <title>Draft whole-genome sequence of the purple nonsulfur photosynthetic bacterium Roseospira navarrensis DSM 15114.</title>
        <authorList>
            <person name="Kyndt J.A."/>
            <person name="Meyer T.E."/>
        </authorList>
    </citation>
    <scope>NUCLEOTIDE SEQUENCE [LARGE SCALE GENOMIC DNA]</scope>
    <source>
        <strain evidence="1 2">DSM 15114</strain>
    </source>
</reference>
<dbReference type="SUPFAM" id="SSF141571">
    <property type="entry name" value="Pentapeptide repeat-like"/>
    <property type="match status" value="1"/>
</dbReference>
<evidence type="ECO:0008006" key="3">
    <source>
        <dbReference type="Google" id="ProtNLM"/>
    </source>
</evidence>
<dbReference type="AlphaFoldDB" id="A0A7X2D4S1"/>
<dbReference type="InterPro" id="IPR051082">
    <property type="entry name" value="Pentapeptide-BTB/POZ_domain"/>
</dbReference>
<proteinExistence type="predicted"/>
<dbReference type="EMBL" id="WIVE01000074">
    <property type="protein sequence ID" value="MQX38151.1"/>
    <property type="molecule type" value="Genomic_DNA"/>
</dbReference>
<evidence type="ECO:0000313" key="2">
    <source>
        <dbReference type="Proteomes" id="UP000434582"/>
    </source>
</evidence>
<dbReference type="PANTHER" id="PTHR14136">
    <property type="entry name" value="BTB_POZ DOMAIN-CONTAINING PROTEIN KCTD9"/>
    <property type="match status" value="1"/>
</dbReference>